<name>A1ATK6_PELPD</name>
<keyword evidence="2" id="KW-1185">Reference proteome</keyword>
<dbReference type="HOGENOM" id="CLU_2059145_0_0_7"/>
<dbReference type="AlphaFoldDB" id="A1ATK6"/>
<accession>A1ATK6</accession>
<gene>
    <name evidence="1" type="ordered locus">Ppro_3081</name>
</gene>
<dbReference type="Proteomes" id="UP000006732">
    <property type="component" value="Chromosome"/>
</dbReference>
<sequence length="119" mass="13084">MWRALSIFPFPSPTSEALAVFIFERPCKRRISRGSGLYRPWESKNPTQVSGRGLQPAVDGISAGTQFSLHGDDVAAALPQRLLGMPLGTLFRLPQDYDSLNVIDCGRSTWTSRARGASF</sequence>
<dbReference type="EMBL" id="CP000482">
    <property type="protein sequence ID" value="ABL00677.1"/>
    <property type="molecule type" value="Genomic_DNA"/>
</dbReference>
<reference evidence="1 2" key="1">
    <citation type="submission" date="2006-10" db="EMBL/GenBank/DDBJ databases">
        <title>Complete sequence of chromosome of Pelobacter propionicus DSM 2379.</title>
        <authorList>
            <consortium name="US DOE Joint Genome Institute"/>
            <person name="Copeland A."/>
            <person name="Lucas S."/>
            <person name="Lapidus A."/>
            <person name="Barry K."/>
            <person name="Detter J.C."/>
            <person name="Glavina del Rio T."/>
            <person name="Hammon N."/>
            <person name="Israni S."/>
            <person name="Dalin E."/>
            <person name="Tice H."/>
            <person name="Pitluck S."/>
            <person name="Saunders E."/>
            <person name="Brettin T."/>
            <person name="Bruce D."/>
            <person name="Han C."/>
            <person name="Tapia R."/>
            <person name="Schmutz J."/>
            <person name="Larimer F."/>
            <person name="Land M."/>
            <person name="Hauser L."/>
            <person name="Kyrpides N."/>
            <person name="Kim E."/>
            <person name="Lovley D."/>
            <person name="Richardson P."/>
        </authorList>
    </citation>
    <scope>NUCLEOTIDE SEQUENCE [LARGE SCALE GENOMIC DNA]</scope>
    <source>
        <strain evidence="2">DSM 2379 / NBRC 103807 / OttBd1</strain>
    </source>
</reference>
<evidence type="ECO:0000313" key="1">
    <source>
        <dbReference type="EMBL" id="ABL00677.1"/>
    </source>
</evidence>
<proteinExistence type="predicted"/>
<dbReference type="KEGG" id="ppd:Ppro_3081"/>
<protein>
    <submittedName>
        <fullName evidence="1">Uncharacterized protein</fullName>
    </submittedName>
</protein>
<organism evidence="1 2">
    <name type="scientific">Pelobacter propionicus (strain DSM 2379 / NBRC 103807 / OttBd1)</name>
    <dbReference type="NCBI Taxonomy" id="338966"/>
    <lineage>
        <taxon>Bacteria</taxon>
        <taxon>Pseudomonadati</taxon>
        <taxon>Thermodesulfobacteriota</taxon>
        <taxon>Desulfuromonadia</taxon>
        <taxon>Desulfuromonadales</taxon>
        <taxon>Desulfuromonadaceae</taxon>
        <taxon>Pelobacter</taxon>
    </lineage>
</organism>
<evidence type="ECO:0000313" key="2">
    <source>
        <dbReference type="Proteomes" id="UP000006732"/>
    </source>
</evidence>